<sequence>MKKLQAILLFLLTIIIAGCDAGDRDRIPAAAVRVEFASQAMWNQYGVSGSFIHRQFILSQKIPAGFPYTLSSATGYAGLMLITNEHAVPFVYDLCCPVEINSNIRIEFDEENLCLRCPKCGSTYDISTGGPMSGPAKDGRYFLQVYHIAPYGTAGGQLIYR</sequence>
<dbReference type="Proteomes" id="UP000757103">
    <property type="component" value="Unassembled WGS sequence"/>
</dbReference>
<comment type="caution">
    <text evidence="2">The sequence shown here is derived from an EMBL/GenBank/DDBJ whole genome shotgun (WGS) entry which is preliminary data.</text>
</comment>
<dbReference type="PROSITE" id="PS51257">
    <property type="entry name" value="PROKAR_LIPOPROTEIN"/>
    <property type="match status" value="1"/>
</dbReference>
<evidence type="ECO:0000313" key="3">
    <source>
        <dbReference type="Proteomes" id="UP000757103"/>
    </source>
</evidence>
<reference evidence="2" key="2">
    <citation type="submission" date="2021-09" db="EMBL/GenBank/DDBJ databases">
        <authorList>
            <person name="Gilroy R."/>
        </authorList>
    </citation>
    <scope>NUCLEOTIDE SEQUENCE</scope>
    <source>
        <strain evidence="2">CHK121-7720</strain>
    </source>
</reference>
<accession>A0A921MQC5</accession>
<proteinExistence type="predicted"/>
<dbReference type="RefSeq" id="WP_273305866.1">
    <property type="nucleotide sequence ID" value="NZ_CASDXW010000004.1"/>
</dbReference>
<feature type="chain" id="PRO_5037310287" description="Rieske domain-containing protein" evidence="1">
    <location>
        <begin position="22"/>
        <end position="161"/>
    </location>
</feature>
<evidence type="ECO:0000256" key="1">
    <source>
        <dbReference type="SAM" id="SignalP"/>
    </source>
</evidence>
<reference evidence="2" key="1">
    <citation type="journal article" date="2021" name="PeerJ">
        <title>Extensive microbial diversity within the chicken gut microbiome revealed by metagenomics and culture.</title>
        <authorList>
            <person name="Gilroy R."/>
            <person name="Ravi A."/>
            <person name="Getino M."/>
            <person name="Pursley I."/>
            <person name="Horton D.L."/>
            <person name="Alikhan N.F."/>
            <person name="Baker D."/>
            <person name="Gharbi K."/>
            <person name="Hall N."/>
            <person name="Watson M."/>
            <person name="Adriaenssens E.M."/>
            <person name="Foster-Nyarko E."/>
            <person name="Jarju S."/>
            <person name="Secka A."/>
            <person name="Antonio M."/>
            <person name="Oren A."/>
            <person name="Chaudhuri R.R."/>
            <person name="La Ragione R."/>
            <person name="Hildebrand F."/>
            <person name="Pallen M.J."/>
        </authorList>
    </citation>
    <scope>NUCLEOTIDE SEQUENCE</scope>
    <source>
        <strain evidence="2">CHK121-7720</strain>
    </source>
</reference>
<evidence type="ECO:0000313" key="2">
    <source>
        <dbReference type="EMBL" id="HJG88833.1"/>
    </source>
</evidence>
<organism evidence="2 3">
    <name type="scientific">Barnesiella viscericola</name>
    <dbReference type="NCBI Taxonomy" id="397865"/>
    <lineage>
        <taxon>Bacteria</taxon>
        <taxon>Pseudomonadati</taxon>
        <taxon>Bacteroidota</taxon>
        <taxon>Bacteroidia</taxon>
        <taxon>Bacteroidales</taxon>
        <taxon>Barnesiellaceae</taxon>
        <taxon>Barnesiella</taxon>
    </lineage>
</organism>
<feature type="signal peptide" evidence="1">
    <location>
        <begin position="1"/>
        <end position="21"/>
    </location>
</feature>
<protein>
    <recommendedName>
        <fullName evidence="4">Rieske domain-containing protein</fullName>
    </recommendedName>
</protein>
<name>A0A921MQC5_9BACT</name>
<evidence type="ECO:0008006" key="4">
    <source>
        <dbReference type="Google" id="ProtNLM"/>
    </source>
</evidence>
<dbReference type="EMBL" id="DYUD01000016">
    <property type="protein sequence ID" value="HJG88833.1"/>
    <property type="molecule type" value="Genomic_DNA"/>
</dbReference>
<keyword evidence="1" id="KW-0732">Signal</keyword>
<dbReference type="AlphaFoldDB" id="A0A921MQC5"/>
<gene>
    <name evidence="2" type="ORF">K8U91_05075</name>
</gene>